<keyword evidence="2" id="KW-1185">Reference proteome</keyword>
<dbReference type="OrthoDB" id="2505635at2759"/>
<dbReference type="GO" id="GO:0006357">
    <property type="term" value="P:regulation of transcription by RNA polymerase II"/>
    <property type="evidence" value="ECO:0007669"/>
    <property type="project" value="TreeGrafter"/>
</dbReference>
<dbReference type="PANTHER" id="PTHR46169">
    <property type="entry name" value="DNA REPLICATION-RELATED ELEMENT FACTOR, ISOFORM A"/>
    <property type="match status" value="1"/>
</dbReference>
<dbReference type="Proteomes" id="UP000054564">
    <property type="component" value="Unassembled WGS sequence"/>
</dbReference>
<sequence>MLLADASHQDILHPTVVKNLPSVKVLSRSVHMLYTAVQDTLKKNLLGSSIKSIHHLQDFTRHLSHSSLFRKSNGVMYIGADAWQSPNGFDILGVVIYQLVELAGGGKVKLESMPLDFVQLAKSHTDNASNNLVMVLEMKKFKWARFKGDQQWIRCNAHILNLISQSILRPFGLVNKRSTSKASAEDAESSSDNSEGEDAEGQIYLTTMQPIIPMTTMTPGTTTNLFTHMVENLSSLLKTSAIEFVELCREFKCDKPHSIVQDVSTRWNSTLDQLGSIVRCQKAIMAWQKDKKHGLDRKHHILHIDIQLANHLVSILQVFYKQMLQVSTPGSAWLTHIIVFIDEVTALLSNAMKCGGKYPPALQNAC</sequence>
<name>A0A0L0W5B2_9BASI</name>
<accession>A0A0L0W5B2</accession>
<dbReference type="PANTHER" id="PTHR46169:SF15">
    <property type="entry name" value="INNER CENTROMERE PROTEIN A-LIKE ISOFORM X1-RELATED"/>
    <property type="match status" value="1"/>
</dbReference>
<reference evidence="2" key="1">
    <citation type="submission" date="2014-03" db="EMBL/GenBank/DDBJ databases">
        <title>The Genome Sequence of Puccinia striiformis f. sp. tritici PST-78.</title>
        <authorList>
            <consortium name="The Broad Institute Genome Sequencing Platform"/>
            <person name="Cuomo C."/>
            <person name="Hulbert S."/>
            <person name="Chen X."/>
            <person name="Walker B."/>
            <person name="Young S.K."/>
            <person name="Zeng Q."/>
            <person name="Gargeya S."/>
            <person name="Fitzgerald M."/>
            <person name="Haas B."/>
            <person name="Abouelleil A."/>
            <person name="Alvarado L."/>
            <person name="Arachchi H.M."/>
            <person name="Berlin A.M."/>
            <person name="Chapman S.B."/>
            <person name="Goldberg J."/>
            <person name="Griggs A."/>
            <person name="Gujja S."/>
            <person name="Hansen M."/>
            <person name="Howarth C."/>
            <person name="Imamovic A."/>
            <person name="Larimer J."/>
            <person name="McCowan C."/>
            <person name="Montmayeur A."/>
            <person name="Murphy C."/>
            <person name="Neiman D."/>
            <person name="Pearson M."/>
            <person name="Priest M."/>
            <person name="Roberts A."/>
            <person name="Saif S."/>
            <person name="Shea T."/>
            <person name="Sisk P."/>
            <person name="Sykes S."/>
            <person name="Wortman J."/>
            <person name="Nusbaum C."/>
            <person name="Birren B."/>
        </authorList>
    </citation>
    <scope>NUCLEOTIDE SEQUENCE [LARGE SCALE GENOMIC DNA]</scope>
    <source>
        <strain evidence="2">race PST-78</strain>
    </source>
</reference>
<proteinExistence type="predicted"/>
<dbReference type="InterPro" id="IPR052717">
    <property type="entry name" value="Vacuolar_transposase_reg"/>
</dbReference>
<dbReference type="SUPFAM" id="SSF53098">
    <property type="entry name" value="Ribonuclease H-like"/>
    <property type="match status" value="1"/>
</dbReference>
<evidence type="ECO:0000313" key="1">
    <source>
        <dbReference type="EMBL" id="KNF06662.1"/>
    </source>
</evidence>
<dbReference type="GO" id="GO:0005634">
    <property type="term" value="C:nucleus"/>
    <property type="evidence" value="ECO:0007669"/>
    <property type="project" value="TreeGrafter"/>
</dbReference>
<protein>
    <recommendedName>
        <fullName evidence="3">DUF659 domain-containing protein</fullName>
    </recommendedName>
</protein>
<organism evidence="1 2">
    <name type="scientific">Puccinia striiformis f. sp. tritici PST-78</name>
    <dbReference type="NCBI Taxonomy" id="1165861"/>
    <lineage>
        <taxon>Eukaryota</taxon>
        <taxon>Fungi</taxon>
        <taxon>Dikarya</taxon>
        <taxon>Basidiomycota</taxon>
        <taxon>Pucciniomycotina</taxon>
        <taxon>Pucciniomycetes</taxon>
        <taxon>Pucciniales</taxon>
        <taxon>Pucciniaceae</taxon>
        <taxon>Puccinia</taxon>
    </lineage>
</organism>
<dbReference type="EMBL" id="AJIL01000003">
    <property type="protein sequence ID" value="KNF06662.1"/>
    <property type="molecule type" value="Genomic_DNA"/>
</dbReference>
<gene>
    <name evidence="1" type="ORF">PSTG_00536</name>
</gene>
<evidence type="ECO:0000313" key="2">
    <source>
        <dbReference type="Proteomes" id="UP000054564"/>
    </source>
</evidence>
<dbReference type="InterPro" id="IPR012337">
    <property type="entry name" value="RNaseH-like_sf"/>
</dbReference>
<dbReference type="AlphaFoldDB" id="A0A0L0W5B2"/>
<evidence type="ECO:0008006" key="3">
    <source>
        <dbReference type="Google" id="ProtNLM"/>
    </source>
</evidence>
<comment type="caution">
    <text evidence="1">The sequence shown here is derived from an EMBL/GenBank/DDBJ whole genome shotgun (WGS) entry which is preliminary data.</text>
</comment>